<dbReference type="RefSeq" id="WP_198574309.1">
    <property type="nucleotide sequence ID" value="NZ_JADWOX010000001.1"/>
</dbReference>
<gene>
    <name evidence="1" type="ORF">I4Q42_01580</name>
</gene>
<protein>
    <submittedName>
        <fullName evidence="1">Uncharacterized protein</fullName>
    </submittedName>
</protein>
<sequence>MSRALSVEEVKALTHQLVASVGGVVPAGIMLGVSHQRVSQYQNANHPDVMPFMAILTLQAAAQTDIVTGAASRAIKEDPESDILSAMVETMNRATQALAATHEMEADGHRDVGEIHEVRAAFAALKQQVDRAHDVANGLTPTRHLRAVG</sequence>
<organism evidence="1 2">
    <name type="scientific">Caulobacter hibisci</name>
    <dbReference type="NCBI Taxonomy" id="2035993"/>
    <lineage>
        <taxon>Bacteria</taxon>
        <taxon>Pseudomonadati</taxon>
        <taxon>Pseudomonadota</taxon>
        <taxon>Alphaproteobacteria</taxon>
        <taxon>Caulobacterales</taxon>
        <taxon>Caulobacteraceae</taxon>
        <taxon>Caulobacter</taxon>
    </lineage>
</organism>
<name>A0ABS0SS16_9CAUL</name>
<accession>A0ABS0SS16</accession>
<evidence type="ECO:0000313" key="2">
    <source>
        <dbReference type="Proteomes" id="UP000639859"/>
    </source>
</evidence>
<keyword evidence="2" id="KW-1185">Reference proteome</keyword>
<comment type="caution">
    <text evidence="1">The sequence shown here is derived from an EMBL/GenBank/DDBJ whole genome shotgun (WGS) entry which is preliminary data.</text>
</comment>
<dbReference type="EMBL" id="JADWOX010000001">
    <property type="protein sequence ID" value="MBI1682353.1"/>
    <property type="molecule type" value="Genomic_DNA"/>
</dbReference>
<reference evidence="1 2" key="1">
    <citation type="submission" date="2020-11" db="EMBL/GenBank/DDBJ databases">
        <title>genome sequence of strain KACC 18849.</title>
        <authorList>
            <person name="Gao J."/>
            <person name="Zhang X."/>
        </authorList>
    </citation>
    <scope>NUCLEOTIDE SEQUENCE [LARGE SCALE GENOMIC DNA]</scope>
    <source>
        <strain evidence="1 2">KACC 18849</strain>
    </source>
</reference>
<proteinExistence type="predicted"/>
<dbReference type="Proteomes" id="UP000639859">
    <property type="component" value="Unassembled WGS sequence"/>
</dbReference>
<evidence type="ECO:0000313" key="1">
    <source>
        <dbReference type="EMBL" id="MBI1682353.1"/>
    </source>
</evidence>